<accession>A0A0A2C0I4</accession>
<evidence type="ECO:0000313" key="2">
    <source>
        <dbReference type="EMBL" id="KGG19871.1"/>
    </source>
</evidence>
<dbReference type="AlphaFoldDB" id="A0A0A2C0I4"/>
<dbReference type="EMBL" id="JNAX01000002">
    <property type="protein sequence ID" value="KGG22455.1"/>
    <property type="molecule type" value="Genomic_DNA"/>
</dbReference>
<evidence type="ECO:0000313" key="5">
    <source>
        <dbReference type="Proteomes" id="UP000030392"/>
    </source>
</evidence>
<proteinExistence type="predicted"/>
<evidence type="ECO:0008006" key="6">
    <source>
        <dbReference type="Google" id="ProtNLM"/>
    </source>
</evidence>
<evidence type="ECO:0000256" key="1">
    <source>
        <dbReference type="SAM" id="Phobius"/>
    </source>
</evidence>
<reference evidence="5" key="1">
    <citation type="journal article" date="2014" name="Sci. Data">
        <title>Genomes of diverse isolates of the marine cyanobacterium Prochlorococcus.</title>
        <authorList>
            <person name="Biller S."/>
            <person name="Berube P."/>
            <person name="Thompson J."/>
            <person name="Kelly L."/>
            <person name="Roggensack S."/>
            <person name="Awad L."/>
            <person name="Roache-Johnson K."/>
            <person name="Ding H."/>
            <person name="Giovannoni S.J."/>
            <person name="Moore L.R."/>
            <person name="Chisholm S.W."/>
        </authorList>
    </citation>
    <scope>NUCLEOTIDE SEQUENCE [LARGE SCALE GENOMIC DNA]</scope>
    <source>
        <strain evidence="5">PAC1</strain>
    </source>
</reference>
<protein>
    <recommendedName>
        <fullName evidence="6">High light inducible protein</fullName>
    </recommendedName>
</protein>
<sequence length="39" mass="4218">MQPSNKTILERSIGRPAMMAFVLLTGIYLTTGQLIPGVV</sequence>
<dbReference type="RefSeq" id="WP_011294968.1">
    <property type="nucleotide sequence ID" value="NZ_CP138967.1"/>
</dbReference>
<gene>
    <name evidence="4" type="ORF">EV03_0125</name>
    <name evidence="3" type="ORF">EV03_0863</name>
    <name evidence="2" type="ORF">EV03_2261</name>
</gene>
<dbReference type="EMBL" id="JNAX01000010">
    <property type="protein sequence ID" value="KGG20926.1"/>
    <property type="molecule type" value="Genomic_DNA"/>
</dbReference>
<dbReference type="Proteomes" id="UP000030392">
    <property type="component" value="Unassembled WGS sequence"/>
</dbReference>
<organism evidence="2 5">
    <name type="scientific">Prochlorococcus marinus str. PAC1</name>
    <dbReference type="NCBI Taxonomy" id="59924"/>
    <lineage>
        <taxon>Bacteria</taxon>
        <taxon>Bacillati</taxon>
        <taxon>Cyanobacteriota</taxon>
        <taxon>Cyanophyceae</taxon>
        <taxon>Synechococcales</taxon>
        <taxon>Prochlorococcaceae</taxon>
        <taxon>Prochlorococcus</taxon>
    </lineage>
</organism>
<evidence type="ECO:0000313" key="4">
    <source>
        <dbReference type="EMBL" id="KGG22455.1"/>
    </source>
</evidence>
<evidence type="ECO:0000313" key="3">
    <source>
        <dbReference type="EMBL" id="KGG20926.1"/>
    </source>
</evidence>
<keyword evidence="1" id="KW-0472">Membrane</keyword>
<reference evidence="2" key="2">
    <citation type="journal article" date="2014" name="Sci. Data">
        <title>Genomes of diverse isolates of the marine cyanobacterium Prochlorococcus.</title>
        <authorList>
            <person name="Biller S."/>
            <person name="Berube P."/>
            <person name="Thompson J."/>
            <person name="Kelly L."/>
            <person name="Roggensack S."/>
            <person name="Awad L."/>
            <person name="Roache-Johnson K."/>
            <person name="Ding H."/>
            <person name="Giovannoni S.J."/>
            <person name="Moore L.R."/>
            <person name="Chisholm S.W."/>
        </authorList>
    </citation>
    <scope>NUCLEOTIDE SEQUENCE</scope>
    <source>
        <strain evidence="2">PAC1</strain>
    </source>
</reference>
<feature type="transmembrane region" description="Helical" evidence="1">
    <location>
        <begin position="12"/>
        <end position="35"/>
    </location>
</feature>
<comment type="caution">
    <text evidence="2">The sequence shown here is derived from an EMBL/GenBank/DDBJ whole genome shotgun (WGS) entry which is preliminary data.</text>
</comment>
<keyword evidence="1" id="KW-1133">Transmembrane helix</keyword>
<keyword evidence="1" id="KW-0812">Transmembrane</keyword>
<dbReference type="EMBL" id="JNAX01000015">
    <property type="protein sequence ID" value="KGG19871.1"/>
    <property type="molecule type" value="Genomic_DNA"/>
</dbReference>
<name>A0A0A2C0I4_PROMR</name>